<dbReference type="InterPro" id="IPR027417">
    <property type="entry name" value="P-loop_NTPase"/>
</dbReference>
<keyword evidence="3 4" id="KW-0342">GTP-binding</keyword>
<accession>A0AAU9CPE8</accession>
<dbReference type="Proteomes" id="UP001321804">
    <property type="component" value="Chromosome"/>
</dbReference>
<dbReference type="SUPFAM" id="SSF52540">
    <property type="entry name" value="P-loop containing nucleoside triphosphate hydrolases"/>
    <property type="match status" value="1"/>
</dbReference>
<feature type="binding site" evidence="4">
    <location>
        <begin position="62"/>
        <end position="65"/>
    </location>
    <ligand>
        <name>GTP</name>
        <dbReference type="ChEBI" id="CHEBI:37565"/>
    </ligand>
</feature>
<dbReference type="RefSeq" id="WP_317697451.1">
    <property type="nucleotide sequence ID" value="NZ_AP026801.1"/>
</dbReference>
<dbReference type="GO" id="GO:0005524">
    <property type="term" value="F:ATP binding"/>
    <property type="evidence" value="ECO:0007669"/>
    <property type="project" value="UniProtKB-UniRule"/>
</dbReference>
<evidence type="ECO:0000256" key="3">
    <source>
        <dbReference type="ARBA" id="ARBA00023134"/>
    </source>
</evidence>
<dbReference type="PANTHER" id="PTHR30448">
    <property type="entry name" value="RNASE ADAPTER PROTEIN RAPZ"/>
    <property type="match status" value="1"/>
</dbReference>
<evidence type="ECO:0000256" key="4">
    <source>
        <dbReference type="HAMAP-Rule" id="MF_00636"/>
    </source>
</evidence>
<dbReference type="Gene3D" id="3.40.50.300">
    <property type="entry name" value="P-loop containing nucleotide triphosphate hydrolases"/>
    <property type="match status" value="1"/>
</dbReference>
<name>A0AAU9CPE8_9LACO</name>
<sequence length="290" mass="33248">MNNEIKVVIVTGMSGAGKTVAAQCFEDMGYFCVDNMPPALFAKFWELIINNSSIKKIALVIDLRSNVFFDQVSEFLNFLAEKTHQVKIIFLDATDETLVARYKETRRNHPLAPEGRLMSGIIRERELLSGVRKKAQLVIDTTNLKPNGLRQQIYNSFQEGKEAPFFIEIISFGFKYGIPIDADDVIDVRFIKNPFYVEKLKRLTGLDQEVRDYVMEQPETESFYQRFYQLIKEMIPGYKKQGKENLTIAVGCTGGQHRSVAIAQRLHDDLAGSYSVDVTHRDMKKETREQ</sequence>
<proteinExistence type="inferred from homology"/>
<dbReference type="EMBL" id="AP026801">
    <property type="protein sequence ID" value="BDR55822.1"/>
    <property type="molecule type" value="Genomic_DNA"/>
</dbReference>
<evidence type="ECO:0000259" key="5">
    <source>
        <dbReference type="Pfam" id="PF03668"/>
    </source>
</evidence>
<dbReference type="InterPro" id="IPR053930">
    <property type="entry name" value="RapZ-like_N"/>
</dbReference>
<dbReference type="Pfam" id="PF03668">
    <property type="entry name" value="RapZ-like_N"/>
    <property type="match status" value="1"/>
</dbReference>
<dbReference type="GO" id="GO:0005525">
    <property type="term" value="F:GTP binding"/>
    <property type="evidence" value="ECO:0007669"/>
    <property type="project" value="UniProtKB-UniRule"/>
</dbReference>
<evidence type="ECO:0000256" key="2">
    <source>
        <dbReference type="ARBA" id="ARBA00022840"/>
    </source>
</evidence>
<dbReference type="InterPro" id="IPR005337">
    <property type="entry name" value="RapZ-like"/>
</dbReference>
<dbReference type="KEGG" id="xak:KIMC2_03840"/>
<dbReference type="HAMAP" id="MF_00636">
    <property type="entry name" value="RapZ_like"/>
    <property type="match status" value="1"/>
</dbReference>
<evidence type="ECO:0000313" key="8">
    <source>
        <dbReference type="Proteomes" id="UP001321804"/>
    </source>
</evidence>
<gene>
    <name evidence="7" type="ORF">KIMC2_03840</name>
</gene>
<feature type="binding site" evidence="4">
    <location>
        <begin position="12"/>
        <end position="19"/>
    </location>
    <ligand>
        <name>ATP</name>
        <dbReference type="ChEBI" id="CHEBI:30616"/>
    </ligand>
</feature>
<dbReference type="PANTHER" id="PTHR30448:SF0">
    <property type="entry name" value="RNASE ADAPTER PROTEIN RAPZ"/>
    <property type="match status" value="1"/>
</dbReference>
<evidence type="ECO:0000259" key="6">
    <source>
        <dbReference type="Pfam" id="PF22740"/>
    </source>
</evidence>
<evidence type="ECO:0000256" key="1">
    <source>
        <dbReference type="ARBA" id="ARBA00022741"/>
    </source>
</evidence>
<dbReference type="AlphaFoldDB" id="A0AAU9CPE8"/>
<dbReference type="NCBIfam" id="NF003828">
    <property type="entry name" value="PRK05416.1"/>
    <property type="match status" value="1"/>
</dbReference>
<organism evidence="7 8">
    <name type="scientific">Xylocopilactobacillus apis</name>
    <dbReference type="NCBI Taxonomy" id="2932183"/>
    <lineage>
        <taxon>Bacteria</taxon>
        <taxon>Bacillati</taxon>
        <taxon>Bacillota</taxon>
        <taxon>Bacilli</taxon>
        <taxon>Lactobacillales</taxon>
        <taxon>Lactobacillaceae</taxon>
        <taxon>Xylocopilactobacillus</taxon>
    </lineage>
</organism>
<feature type="domain" description="RapZ-like N-terminal" evidence="5">
    <location>
        <begin position="5"/>
        <end position="158"/>
    </location>
</feature>
<keyword evidence="1 4" id="KW-0547">Nucleotide-binding</keyword>
<keyword evidence="2 4" id="KW-0067">ATP-binding</keyword>
<feature type="domain" description="RapZ C-terminal" evidence="6">
    <location>
        <begin position="167"/>
        <end position="284"/>
    </location>
</feature>
<dbReference type="PIRSF" id="PIRSF005052">
    <property type="entry name" value="P-loopkin"/>
    <property type="match status" value="1"/>
</dbReference>
<dbReference type="Pfam" id="PF22740">
    <property type="entry name" value="PapZ_C"/>
    <property type="match status" value="1"/>
</dbReference>
<keyword evidence="8" id="KW-1185">Reference proteome</keyword>
<protein>
    <submittedName>
        <fullName evidence="7">Nucleotide-binding protein</fullName>
    </submittedName>
</protein>
<dbReference type="InterPro" id="IPR053931">
    <property type="entry name" value="RapZ_C"/>
</dbReference>
<reference evidence="7 8" key="1">
    <citation type="journal article" date="2023" name="Microbiol. Spectr.">
        <title>Symbiosis of Carpenter Bees with Uncharacterized Lactic Acid Bacteria Showing NAD Auxotrophy.</title>
        <authorList>
            <person name="Kawasaki S."/>
            <person name="Ozawa K."/>
            <person name="Mori T."/>
            <person name="Yamamoto A."/>
            <person name="Ito M."/>
            <person name="Ohkuma M."/>
            <person name="Sakamoto M."/>
            <person name="Matsutani M."/>
        </authorList>
    </citation>
    <scope>NUCLEOTIDE SEQUENCE [LARGE SCALE GENOMIC DNA]</scope>
    <source>
        <strain evidence="7 8">KimC2</strain>
    </source>
</reference>
<evidence type="ECO:0000313" key="7">
    <source>
        <dbReference type="EMBL" id="BDR55822.1"/>
    </source>
</evidence>